<reference evidence="9" key="1">
    <citation type="journal article" date="2016" name="Sci. Rep.">
        <title>Molecular characterization of firefly nuptial gifts: a multi-omics approach sheds light on postcopulatory sexual selection.</title>
        <authorList>
            <person name="Al-Wathiqui N."/>
            <person name="Fallon T.R."/>
            <person name="South A."/>
            <person name="Weng J.K."/>
            <person name="Lewis S.M."/>
        </authorList>
    </citation>
    <scope>NUCLEOTIDE SEQUENCE</scope>
</reference>
<organism evidence="9">
    <name type="scientific">Photinus pyralis</name>
    <name type="common">Common eastern firefly</name>
    <name type="synonym">Lampyris pyralis</name>
    <dbReference type="NCBI Taxonomy" id="7054"/>
    <lineage>
        <taxon>Eukaryota</taxon>
        <taxon>Metazoa</taxon>
        <taxon>Ecdysozoa</taxon>
        <taxon>Arthropoda</taxon>
        <taxon>Hexapoda</taxon>
        <taxon>Insecta</taxon>
        <taxon>Pterygota</taxon>
        <taxon>Neoptera</taxon>
        <taxon>Endopterygota</taxon>
        <taxon>Coleoptera</taxon>
        <taxon>Polyphaga</taxon>
        <taxon>Elateriformia</taxon>
        <taxon>Elateroidea</taxon>
        <taxon>Lampyridae</taxon>
        <taxon>Lampyrinae</taxon>
        <taxon>Photinus</taxon>
    </lineage>
</organism>
<dbReference type="GO" id="GO:0016712">
    <property type="term" value="F:oxidoreductase activity, acting on paired donors, with incorporation or reduction of molecular oxygen, reduced flavin or flavoprotein as one donor, and incorporation of one atom of oxygen"/>
    <property type="evidence" value="ECO:0007669"/>
    <property type="project" value="InterPro"/>
</dbReference>
<evidence type="ECO:0000256" key="5">
    <source>
        <dbReference type="ARBA" id="ARBA00023004"/>
    </source>
</evidence>
<accession>A0A1Y1N1Z2</accession>
<dbReference type="InterPro" id="IPR036396">
    <property type="entry name" value="Cyt_P450_sf"/>
</dbReference>
<dbReference type="InterPro" id="IPR002974">
    <property type="entry name" value="Cyt_P450_E_CYP52_ascomycetes"/>
</dbReference>
<keyword evidence="8" id="KW-0472">Membrane</keyword>
<dbReference type="InterPro" id="IPR001128">
    <property type="entry name" value="Cyt_P450"/>
</dbReference>
<evidence type="ECO:0000256" key="1">
    <source>
        <dbReference type="ARBA" id="ARBA00001971"/>
    </source>
</evidence>
<keyword evidence="8" id="KW-0812">Transmembrane</keyword>
<dbReference type="Gene3D" id="1.10.630.10">
    <property type="entry name" value="Cytochrome P450"/>
    <property type="match status" value="1"/>
</dbReference>
<dbReference type="SUPFAM" id="SSF48264">
    <property type="entry name" value="Cytochrome P450"/>
    <property type="match status" value="1"/>
</dbReference>
<dbReference type="PANTHER" id="PTHR24287">
    <property type="entry name" value="P450, PUTATIVE (EUROFUNG)-RELATED"/>
    <property type="match status" value="1"/>
</dbReference>
<evidence type="ECO:0008006" key="10">
    <source>
        <dbReference type="Google" id="ProtNLM"/>
    </source>
</evidence>
<dbReference type="InterPro" id="IPR017972">
    <property type="entry name" value="Cyt_P450_CS"/>
</dbReference>
<evidence type="ECO:0000256" key="2">
    <source>
        <dbReference type="ARBA" id="ARBA00010617"/>
    </source>
</evidence>
<keyword evidence="4 7" id="KW-0560">Oxidoreductase</keyword>
<keyword evidence="7" id="KW-0349">Heme</keyword>
<comment type="similarity">
    <text evidence="2 7">Belongs to the cytochrome P450 family.</text>
</comment>
<keyword evidence="5 7" id="KW-0408">Iron</keyword>
<dbReference type="EMBL" id="GEZM01015167">
    <property type="protein sequence ID" value="JAV91869.1"/>
    <property type="molecule type" value="Transcribed_RNA"/>
</dbReference>
<sequence>MHLVHSVVASFWLATIFVGYKLFLKWHQYQRARQLGCEAANKYPHRLPWILDPSGKDLQRKRFEALLLGKYNQFYLEKFAQYGRTIEERSPAGKTIATMDSHNFRAMLATNFEDYDKQTIRIPPILRLIGHGIFTKDGEAWKHSRDALKPLFLRAELSDVDRFKKHVDRMLSLIPRDGSTVDLKPLICRLFLDSGTEFIFGESFNSLDRNATQGDELVEAFSQALIGTTKRRHAFAALGSLFNDTVDENIGKIHAFVDRQVSRALAAASQPNTLDEKKRGGQSNSRYVLLDEMAKQIRKPMTLRYEMMNIFLPAFESTAVVLSNTLFHLARNPDLWTELRKQAIALSDQNLSFELLRSLSFFRYTVLEALRLHGSTGRLSRTAIRDTVLPRGGGPEGCSPVFVPKATVVSLDLYAHLHDAEIWGDDPHVFRPSRFEGRAPKWEFVPFSGGPRICPAQQQIITQSVYLLVRLAQEFAEVENRDPGMEFVERVKIFTESAGGVKVALHETQSIHIAAK</sequence>
<feature type="transmembrane region" description="Helical" evidence="8">
    <location>
        <begin position="6"/>
        <end position="24"/>
    </location>
</feature>
<evidence type="ECO:0000256" key="4">
    <source>
        <dbReference type="ARBA" id="ARBA00023002"/>
    </source>
</evidence>
<dbReference type="AlphaFoldDB" id="A0A1Y1N1Z2"/>
<dbReference type="GO" id="GO:0020037">
    <property type="term" value="F:heme binding"/>
    <property type="evidence" value="ECO:0007669"/>
    <property type="project" value="InterPro"/>
</dbReference>
<dbReference type="InterPro" id="IPR047146">
    <property type="entry name" value="Cyt_P450_E_CYP52_fungi"/>
</dbReference>
<name>A0A1Y1N1Z2_PHOPY</name>
<evidence type="ECO:0000256" key="3">
    <source>
        <dbReference type="ARBA" id="ARBA00022723"/>
    </source>
</evidence>
<keyword evidence="8" id="KW-1133">Transmembrane helix</keyword>
<dbReference type="GO" id="GO:0005506">
    <property type="term" value="F:iron ion binding"/>
    <property type="evidence" value="ECO:0007669"/>
    <property type="project" value="InterPro"/>
</dbReference>
<dbReference type="Pfam" id="PF00067">
    <property type="entry name" value="p450"/>
    <property type="match status" value="1"/>
</dbReference>
<comment type="cofactor">
    <cofactor evidence="1">
        <name>heme</name>
        <dbReference type="ChEBI" id="CHEBI:30413"/>
    </cofactor>
</comment>
<evidence type="ECO:0000313" key="9">
    <source>
        <dbReference type="EMBL" id="JAV91869.1"/>
    </source>
</evidence>
<protein>
    <recommendedName>
        <fullName evidence="10">Cytochrome P450</fullName>
    </recommendedName>
</protein>
<evidence type="ECO:0000256" key="7">
    <source>
        <dbReference type="RuleBase" id="RU000461"/>
    </source>
</evidence>
<dbReference type="PRINTS" id="PR01239">
    <property type="entry name" value="EP450IICYP52"/>
</dbReference>
<proteinExistence type="inferred from homology"/>
<evidence type="ECO:0000256" key="8">
    <source>
        <dbReference type="SAM" id="Phobius"/>
    </source>
</evidence>
<dbReference type="PROSITE" id="PS00086">
    <property type="entry name" value="CYTOCHROME_P450"/>
    <property type="match status" value="1"/>
</dbReference>
<keyword evidence="3 7" id="KW-0479">Metal-binding</keyword>
<keyword evidence="6 7" id="KW-0503">Monooxygenase</keyword>
<dbReference type="PANTHER" id="PTHR24287:SF19">
    <property type="entry name" value="CYTOCHROME P450"/>
    <property type="match status" value="1"/>
</dbReference>
<evidence type="ECO:0000256" key="6">
    <source>
        <dbReference type="ARBA" id="ARBA00023033"/>
    </source>
</evidence>